<gene>
    <name evidence="1" type="ORF">S03H2_66107</name>
</gene>
<sequence length="36" mass="4178">MKGLNNNELEDMINYCARNDFILQIIELHKVSEVIG</sequence>
<evidence type="ECO:0000313" key="1">
    <source>
        <dbReference type="EMBL" id="GAH78154.1"/>
    </source>
</evidence>
<protein>
    <submittedName>
        <fullName evidence="1">Uncharacterized protein</fullName>
    </submittedName>
</protein>
<accession>X1JIN3</accession>
<organism evidence="1">
    <name type="scientific">marine sediment metagenome</name>
    <dbReference type="NCBI Taxonomy" id="412755"/>
    <lineage>
        <taxon>unclassified sequences</taxon>
        <taxon>metagenomes</taxon>
        <taxon>ecological metagenomes</taxon>
    </lineage>
</organism>
<dbReference type="AlphaFoldDB" id="X1JIN3"/>
<proteinExistence type="predicted"/>
<comment type="caution">
    <text evidence="1">The sequence shown here is derived from an EMBL/GenBank/DDBJ whole genome shotgun (WGS) entry which is preliminary data.</text>
</comment>
<feature type="non-terminal residue" evidence="1">
    <location>
        <position position="36"/>
    </location>
</feature>
<dbReference type="EMBL" id="BARU01043131">
    <property type="protein sequence ID" value="GAH78154.1"/>
    <property type="molecule type" value="Genomic_DNA"/>
</dbReference>
<name>X1JIN3_9ZZZZ</name>
<reference evidence="1" key="1">
    <citation type="journal article" date="2014" name="Front. Microbiol.">
        <title>High frequency of phylogenetically diverse reductive dehalogenase-homologous genes in deep subseafloor sedimentary metagenomes.</title>
        <authorList>
            <person name="Kawai M."/>
            <person name="Futagami T."/>
            <person name="Toyoda A."/>
            <person name="Takaki Y."/>
            <person name="Nishi S."/>
            <person name="Hori S."/>
            <person name="Arai W."/>
            <person name="Tsubouchi T."/>
            <person name="Morono Y."/>
            <person name="Uchiyama I."/>
            <person name="Ito T."/>
            <person name="Fujiyama A."/>
            <person name="Inagaki F."/>
            <person name="Takami H."/>
        </authorList>
    </citation>
    <scope>NUCLEOTIDE SEQUENCE</scope>
    <source>
        <strain evidence="1">Expedition CK06-06</strain>
    </source>
</reference>